<feature type="domain" description="DUF6594" evidence="3">
    <location>
        <begin position="305"/>
        <end position="391"/>
    </location>
</feature>
<feature type="transmembrane region" description="Helical" evidence="2">
    <location>
        <begin position="354"/>
        <end position="372"/>
    </location>
</feature>
<name>A0A3M7CD61_HORWE</name>
<keyword evidence="2" id="KW-1133">Transmembrane helix</keyword>
<evidence type="ECO:0000259" key="3">
    <source>
        <dbReference type="Pfam" id="PF20237"/>
    </source>
</evidence>
<sequence length="403" mass="44642">MSPRSDVSSLDIDIEKLSTFSFSDRPQSITGTQLSGRRSRPCSPAPRPQSRNFSLPSRPVSRSASVDTWNRGRRSSDENEKGSYRRAHSVSPEFNGPPSSSYAGSINLPPFAPKTMLRDPPPVNPFSPSESAQSKKRPLRSCRSMDILEAASHTHPWTESGSISTLLEAIREKKKQRPTTFAQRVFDAGKPDLLYEFRERKRLKDRSHGVLDLTTLERMNQHVLQQKLVEQVKALGEKGAWMEIGIRSTLHEYCEAVRDMEYMETCALRGMKNDPFLLTTANPLECKLLEDAGLAFGDPRKAAAETAPARLEYTKRESFIQRGLRRLLMAFVGGLAIITPFLIMSLVSGQAVRLIVTCIFMAAFAICATVGSELGPDRIALVTAAYAAALMIFVGTNPPSYSS</sequence>
<dbReference type="AlphaFoldDB" id="A0A3M7CD61"/>
<feature type="transmembrane region" description="Helical" evidence="2">
    <location>
        <begin position="379"/>
        <end position="396"/>
    </location>
</feature>
<feature type="region of interest" description="Disordered" evidence="1">
    <location>
        <begin position="20"/>
        <end position="140"/>
    </location>
</feature>
<proteinExistence type="predicted"/>
<feature type="transmembrane region" description="Helical" evidence="2">
    <location>
        <begin position="327"/>
        <end position="348"/>
    </location>
</feature>
<dbReference type="Proteomes" id="UP000269539">
    <property type="component" value="Unassembled WGS sequence"/>
</dbReference>
<dbReference type="VEuPathDB" id="FungiDB:BTJ68_03969"/>
<protein>
    <recommendedName>
        <fullName evidence="3">DUF6594 domain-containing protein</fullName>
    </recommendedName>
</protein>
<dbReference type="EMBL" id="QWIO01002873">
    <property type="protein sequence ID" value="RMY49597.1"/>
    <property type="molecule type" value="Genomic_DNA"/>
</dbReference>
<evidence type="ECO:0000256" key="2">
    <source>
        <dbReference type="SAM" id="Phobius"/>
    </source>
</evidence>
<evidence type="ECO:0000313" key="5">
    <source>
        <dbReference type="Proteomes" id="UP000269539"/>
    </source>
</evidence>
<dbReference type="InterPro" id="IPR046529">
    <property type="entry name" value="DUF6594"/>
</dbReference>
<reference evidence="4 5" key="1">
    <citation type="journal article" date="2018" name="BMC Genomics">
        <title>Genomic evidence for intraspecific hybridization in a clonal and extremely halotolerant yeast.</title>
        <authorList>
            <person name="Gostincar C."/>
            <person name="Stajich J.E."/>
            <person name="Zupancic J."/>
            <person name="Zalar P."/>
            <person name="Gunde-Cimerman N."/>
        </authorList>
    </citation>
    <scope>NUCLEOTIDE SEQUENCE [LARGE SCALE GENOMIC DNA]</scope>
    <source>
        <strain evidence="4 5">EXF-10513</strain>
    </source>
</reference>
<comment type="caution">
    <text evidence="4">The sequence shown here is derived from an EMBL/GenBank/DDBJ whole genome shotgun (WGS) entry which is preliminary data.</text>
</comment>
<feature type="compositionally biased region" description="Polar residues" evidence="1">
    <location>
        <begin position="20"/>
        <end position="34"/>
    </location>
</feature>
<feature type="compositionally biased region" description="Polar residues" evidence="1">
    <location>
        <begin position="52"/>
        <end position="68"/>
    </location>
</feature>
<dbReference type="Pfam" id="PF20237">
    <property type="entry name" value="DUF6594"/>
    <property type="match status" value="1"/>
</dbReference>
<accession>A0A3M7CD61</accession>
<evidence type="ECO:0000256" key="1">
    <source>
        <dbReference type="SAM" id="MobiDB-lite"/>
    </source>
</evidence>
<feature type="compositionally biased region" description="Basic and acidic residues" evidence="1">
    <location>
        <begin position="74"/>
        <end position="83"/>
    </location>
</feature>
<keyword evidence="2" id="KW-0812">Transmembrane</keyword>
<evidence type="ECO:0000313" key="4">
    <source>
        <dbReference type="EMBL" id="RMY49597.1"/>
    </source>
</evidence>
<keyword evidence="2" id="KW-0472">Membrane</keyword>
<organism evidence="4 5">
    <name type="scientific">Hortaea werneckii</name>
    <name type="common">Black yeast</name>
    <name type="synonym">Cladosporium werneckii</name>
    <dbReference type="NCBI Taxonomy" id="91943"/>
    <lineage>
        <taxon>Eukaryota</taxon>
        <taxon>Fungi</taxon>
        <taxon>Dikarya</taxon>
        <taxon>Ascomycota</taxon>
        <taxon>Pezizomycotina</taxon>
        <taxon>Dothideomycetes</taxon>
        <taxon>Dothideomycetidae</taxon>
        <taxon>Mycosphaerellales</taxon>
        <taxon>Teratosphaeriaceae</taxon>
        <taxon>Hortaea</taxon>
    </lineage>
</organism>
<gene>
    <name evidence="4" type="ORF">D0864_14701</name>
</gene>